<keyword evidence="2" id="KW-1185">Reference proteome</keyword>
<dbReference type="VEuPathDB" id="FungiDB:EYZ11_010899"/>
<organism evidence="1 2">
    <name type="scientific">Aspergillus tanneri</name>
    <dbReference type="NCBI Taxonomy" id="1220188"/>
    <lineage>
        <taxon>Eukaryota</taxon>
        <taxon>Fungi</taxon>
        <taxon>Dikarya</taxon>
        <taxon>Ascomycota</taxon>
        <taxon>Pezizomycotina</taxon>
        <taxon>Eurotiomycetes</taxon>
        <taxon>Eurotiomycetidae</taxon>
        <taxon>Eurotiales</taxon>
        <taxon>Aspergillaceae</taxon>
        <taxon>Aspergillus</taxon>
        <taxon>Aspergillus subgen. Circumdati</taxon>
    </lineage>
</organism>
<sequence length="120" mass="13489">MASWKLGRQEEPYDLELPAGAATHLGSLSPFQRKISYDMFPQTHPEAEDKNATAAYKVSNIKRFEDKLRCDVEKCYRQDLKLVESVFTIDSITTNVRALSAATILCHFGSRVCGLQAVLH</sequence>
<accession>A0A4V3UN37</accession>
<dbReference type="AlphaFoldDB" id="A0A4V3UN37"/>
<reference evidence="1 2" key="1">
    <citation type="submission" date="2019-03" db="EMBL/GenBank/DDBJ databases">
        <title>The genome sequence of a newly discovered highly antifungal drug resistant Aspergillus species, Aspergillus tanneri NIH 1004.</title>
        <authorList>
            <person name="Mounaud S."/>
            <person name="Singh I."/>
            <person name="Joardar V."/>
            <person name="Pakala S."/>
            <person name="Pakala S."/>
            <person name="Venepally P."/>
            <person name="Hoover J."/>
            <person name="Nierman W."/>
            <person name="Chung J."/>
            <person name="Losada L."/>
        </authorList>
    </citation>
    <scope>NUCLEOTIDE SEQUENCE [LARGE SCALE GENOMIC DNA]</scope>
    <source>
        <strain evidence="1 2">NIH1004</strain>
    </source>
</reference>
<evidence type="ECO:0000313" key="1">
    <source>
        <dbReference type="EMBL" id="THC89654.1"/>
    </source>
</evidence>
<name>A0A4V3UN37_9EURO</name>
<gene>
    <name evidence="1" type="ORF">EYZ11_010899</name>
</gene>
<evidence type="ECO:0000313" key="2">
    <source>
        <dbReference type="Proteomes" id="UP000308092"/>
    </source>
</evidence>
<dbReference type="Proteomes" id="UP000308092">
    <property type="component" value="Unassembled WGS sequence"/>
</dbReference>
<dbReference type="STRING" id="1220188.A0A4V3UN37"/>
<comment type="caution">
    <text evidence="1">The sequence shown here is derived from an EMBL/GenBank/DDBJ whole genome shotgun (WGS) entry which is preliminary data.</text>
</comment>
<protein>
    <submittedName>
        <fullName evidence="1">Uncharacterized protein</fullName>
    </submittedName>
</protein>
<dbReference type="EMBL" id="SOSA01000624">
    <property type="protein sequence ID" value="THC89654.1"/>
    <property type="molecule type" value="Genomic_DNA"/>
</dbReference>
<proteinExistence type="predicted"/>